<dbReference type="PROSITE" id="PS50043">
    <property type="entry name" value="HTH_LUXR_2"/>
    <property type="match status" value="1"/>
</dbReference>
<keyword evidence="7" id="KW-1185">Reference proteome</keyword>
<gene>
    <name evidence="6" type="ORF">HLV38_05595</name>
</gene>
<dbReference type="AlphaFoldDB" id="A0A6M8J2A0"/>
<keyword evidence="2" id="KW-0238">DNA-binding</keyword>
<feature type="region of interest" description="Disordered" evidence="4">
    <location>
        <begin position="1"/>
        <end position="78"/>
    </location>
</feature>
<evidence type="ECO:0000256" key="4">
    <source>
        <dbReference type="SAM" id="MobiDB-lite"/>
    </source>
</evidence>
<feature type="compositionally biased region" description="Basic and acidic residues" evidence="4">
    <location>
        <begin position="62"/>
        <end position="73"/>
    </location>
</feature>
<dbReference type="PANTHER" id="PTHR44688:SF16">
    <property type="entry name" value="DNA-BINDING TRANSCRIPTIONAL ACTIVATOR DEVR_DOSR"/>
    <property type="match status" value="1"/>
</dbReference>
<dbReference type="SUPFAM" id="SSF46894">
    <property type="entry name" value="C-terminal effector domain of the bipartite response regulators"/>
    <property type="match status" value="1"/>
</dbReference>
<dbReference type="CDD" id="cd06170">
    <property type="entry name" value="LuxR_C_like"/>
    <property type="match status" value="1"/>
</dbReference>
<evidence type="ECO:0000256" key="3">
    <source>
        <dbReference type="ARBA" id="ARBA00023163"/>
    </source>
</evidence>
<dbReference type="PANTHER" id="PTHR44688">
    <property type="entry name" value="DNA-BINDING TRANSCRIPTIONAL ACTIVATOR DEVR_DOSR"/>
    <property type="match status" value="1"/>
</dbReference>
<keyword evidence="3" id="KW-0804">Transcription</keyword>
<organism evidence="6 7">
    <name type="scientific">Berryella wangjianweii</name>
    <dbReference type="NCBI Taxonomy" id="2734634"/>
    <lineage>
        <taxon>Bacteria</taxon>
        <taxon>Bacillati</taxon>
        <taxon>Actinomycetota</taxon>
        <taxon>Coriobacteriia</taxon>
        <taxon>Eggerthellales</taxon>
        <taxon>Eggerthellaceae</taxon>
        <taxon>Berryella</taxon>
    </lineage>
</organism>
<sequence length="153" mass="16289">MADSLGGSLPTDLAGNLAADRHAAPGESPLDAAAKAGATNPSAHPLTPDQPRVVKTDAPSRVAREGADAKAADAEEAAPERITLQVQALAARYRLTSRETEVTELVARGHTVARIAQMLFVSENTVKTHSKRIYAKLGIHRRQDLLDLLGQQR</sequence>
<dbReference type="EMBL" id="CP053716">
    <property type="protein sequence ID" value="QKF08040.1"/>
    <property type="molecule type" value="Genomic_DNA"/>
</dbReference>
<feature type="domain" description="HTH luxR-type" evidence="5">
    <location>
        <begin position="88"/>
        <end position="153"/>
    </location>
</feature>
<dbReference type="PRINTS" id="PR00038">
    <property type="entry name" value="HTHLUXR"/>
</dbReference>
<dbReference type="GO" id="GO:0003677">
    <property type="term" value="F:DNA binding"/>
    <property type="evidence" value="ECO:0007669"/>
    <property type="project" value="UniProtKB-KW"/>
</dbReference>
<dbReference type="SMART" id="SM00421">
    <property type="entry name" value="HTH_LUXR"/>
    <property type="match status" value="1"/>
</dbReference>
<proteinExistence type="predicted"/>
<dbReference type="InterPro" id="IPR016032">
    <property type="entry name" value="Sig_transdc_resp-reg_C-effctor"/>
</dbReference>
<dbReference type="GO" id="GO:0006355">
    <property type="term" value="P:regulation of DNA-templated transcription"/>
    <property type="evidence" value="ECO:0007669"/>
    <property type="project" value="InterPro"/>
</dbReference>
<name>A0A6M8J2A0_9ACTN</name>
<dbReference type="Pfam" id="PF00196">
    <property type="entry name" value="GerE"/>
    <property type="match status" value="1"/>
</dbReference>
<dbReference type="PROSITE" id="PS00622">
    <property type="entry name" value="HTH_LUXR_1"/>
    <property type="match status" value="1"/>
</dbReference>
<dbReference type="Proteomes" id="UP000503297">
    <property type="component" value="Chromosome"/>
</dbReference>
<reference evidence="7" key="1">
    <citation type="submission" date="2020-05" db="EMBL/GenBank/DDBJ databases">
        <title>Novel species in genus Nocardioides.</title>
        <authorList>
            <person name="Zhang G."/>
        </authorList>
    </citation>
    <scope>NUCLEOTIDE SEQUENCE [LARGE SCALE GENOMIC DNA]</scope>
    <source>
        <strain evidence="7">zg-1050</strain>
    </source>
</reference>
<dbReference type="InterPro" id="IPR000792">
    <property type="entry name" value="Tscrpt_reg_LuxR_C"/>
</dbReference>
<evidence type="ECO:0000313" key="7">
    <source>
        <dbReference type="Proteomes" id="UP000503297"/>
    </source>
</evidence>
<keyword evidence="1" id="KW-0805">Transcription regulation</keyword>
<evidence type="ECO:0000256" key="1">
    <source>
        <dbReference type="ARBA" id="ARBA00023015"/>
    </source>
</evidence>
<evidence type="ECO:0000259" key="5">
    <source>
        <dbReference type="PROSITE" id="PS50043"/>
    </source>
</evidence>
<evidence type="ECO:0000256" key="2">
    <source>
        <dbReference type="ARBA" id="ARBA00023125"/>
    </source>
</evidence>
<dbReference type="Gene3D" id="1.10.10.10">
    <property type="entry name" value="Winged helix-like DNA-binding domain superfamily/Winged helix DNA-binding domain"/>
    <property type="match status" value="1"/>
</dbReference>
<accession>A0A6M8J2A0</accession>
<evidence type="ECO:0000313" key="6">
    <source>
        <dbReference type="EMBL" id="QKF08040.1"/>
    </source>
</evidence>
<dbReference type="InterPro" id="IPR036388">
    <property type="entry name" value="WH-like_DNA-bd_sf"/>
</dbReference>
<dbReference type="KEGG" id="bwa:HLV38_05595"/>
<protein>
    <submittedName>
        <fullName evidence="6">Helix-turn-helix transcriptional regulator</fullName>
    </submittedName>
</protein>